<dbReference type="PANTHER" id="PTHR31116">
    <property type="entry name" value="OS04G0501200 PROTEIN"/>
    <property type="match status" value="1"/>
</dbReference>
<evidence type="ECO:0000256" key="1">
    <source>
        <dbReference type="PIRSR" id="PIRSR605019-1"/>
    </source>
</evidence>
<evidence type="ECO:0000256" key="2">
    <source>
        <dbReference type="SAM" id="MobiDB-lite"/>
    </source>
</evidence>
<feature type="binding site" evidence="1">
    <location>
        <position position="174"/>
    </location>
    <ligand>
        <name>Zn(2+)</name>
        <dbReference type="ChEBI" id="CHEBI:29105"/>
    </ligand>
</feature>
<evidence type="ECO:0000313" key="3">
    <source>
        <dbReference type="EMBL" id="KAG0481569.1"/>
    </source>
</evidence>
<dbReference type="SUPFAM" id="SSF48150">
    <property type="entry name" value="DNA-glycosylase"/>
    <property type="match status" value="1"/>
</dbReference>
<sequence length="375" mass="41098">MCNSKMRGLAQIDGRPVLQPASNRVVIEPNKPMKNIVPSPITLPKPTLTTNDAKLSPLPKLKREKAVLKRGIDPNGLNSSGEKPPTPRSAASKPPVVAIKKSKKVAPVGQPGLEPVVVAAGTIAAAQRKQASLMQQQRKMRIAHYGRTAEKLQGKEALVDSANVVEANQDEKRCSFITSNSDPLYLAYHDEEWGAPVHDDRALFELLVLSGFQVGMDWTTILKRRHEFRAAFSGFAAEEVCNFTEKQITTISLEYGIDIGRVRGVADNANRVLEVGKEFGSLSNYLWGFVNHKPLVPGYRSCRKIPVKTSKSDSISRDLIRRGFRFVGPTVVLSFMQAAGLTNDHLLSCPRHAAVSLLSRPAAELTSSKYHDCTA</sequence>
<dbReference type="GO" id="GO:0006284">
    <property type="term" value="P:base-excision repair"/>
    <property type="evidence" value="ECO:0007669"/>
    <property type="project" value="InterPro"/>
</dbReference>
<feature type="binding site" evidence="1">
    <location>
        <position position="345"/>
    </location>
    <ligand>
        <name>Zn(2+)</name>
        <dbReference type="ChEBI" id="CHEBI:29105"/>
    </ligand>
</feature>
<reference evidence="3 4" key="1">
    <citation type="journal article" date="2020" name="Nat. Food">
        <title>A phased Vanilla planifolia genome enables genetic improvement of flavour and production.</title>
        <authorList>
            <person name="Hasing T."/>
            <person name="Tang H."/>
            <person name="Brym M."/>
            <person name="Khazi F."/>
            <person name="Huang T."/>
            <person name="Chambers A.H."/>
        </authorList>
    </citation>
    <scope>NUCLEOTIDE SEQUENCE [LARGE SCALE GENOMIC DNA]</scope>
    <source>
        <tissue evidence="3">Leaf</tissue>
    </source>
</reference>
<protein>
    <recommendedName>
        <fullName evidence="5">DNA-3-methyladenine glycosylase I</fullName>
    </recommendedName>
</protein>
<feature type="binding site" evidence="1">
    <location>
        <position position="349"/>
    </location>
    <ligand>
        <name>Zn(2+)</name>
        <dbReference type="ChEBI" id="CHEBI:29105"/>
    </ligand>
</feature>
<dbReference type="InterPro" id="IPR005019">
    <property type="entry name" value="Adenine_glyco"/>
</dbReference>
<dbReference type="OrthoDB" id="296793at2759"/>
<evidence type="ECO:0008006" key="5">
    <source>
        <dbReference type="Google" id="ProtNLM"/>
    </source>
</evidence>
<accession>A0A835UZD0</accession>
<dbReference type="InterPro" id="IPR011257">
    <property type="entry name" value="DNA_glycosylase"/>
</dbReference>
<keyword evidence="1" id="KW-0862">Zinc</keyword>
<organism evidence="3 4">
    <name type="scientific">Vanilla planifolia</name>
    <name type="common">Vanilla</name>
    <dbReference type="NCBI Taxonomy" id="51239"/>
    <lineage>
        <taxon>Eukaryota</taxon>
        <taxon>Viridiplantae</taxon>
        <taxon>Streptophyta</taxon>
        <taxon>Embryophyta</taxon>
        <taxon>Tracheophyta</taxon>
        <taxon>Spermatophyta</taxon>
        <taxon>Magnoliopsida</taxon>
        <taxon>Liliopsida</taxon>
        <taxon>Asparagales</taxon>
        <taxon>Orchidaceae</taxon>
        <taxon>Vanilloideae</taxon>
        <taxon>Vanilleae</taxon>
        <taxon>Vanilla</taxon>
    </lineage>
</organism>
<dbReference type="GO" id="GO:0008725">
    <property type="term" value="F:DNA-3-methyladenine glycosylase activity"/>
    <property type="evidence" value="ECO:0007669"/>
    <property type="project" value="InterPro"/>
</dbReference>
<dbReference type="AlphaFoldDB" id="A0A835UZD0"/>
<dbReference type="Pfam" id="PF03352">
    <property type="entry name" value="Adenine_glyco"/>
    <property type="match status" value="1"/>
</dbReference>
<dbReference type="GO" id="GO:0046872">
    <property type="term" value="F:metal ion binding"/>
    <property type="evidence" value="ECO:0007669"/>
    <property type="project" value="UniProtKB-KW"/>
</dbReference>
<evidence type="ECO:0000313" key="4">
    <source>
        <dbReference type="Proteomes" id="UP000636800"/>
    </source>
</evidence>
<dbReference type="Proteomes" id="UP000636800">
    <property type="component" value="Chromosome 5"/>
</dbReference>
<dbReference type="EMBL" id="JADCNL010000005">
    <property type="protein sequence ID" value="KAG0481569.1"/>
    <property type="molecule type" value="Genomic_DNA"/>
</dbReference>
<proteinExistence type="predicted"/>
<dbReference type="PANTHER" id="PTHR31116:SF4">
    <property type="entry name" value="DNA GLYCOSYLASE SUPERFAMILY PROTEIN"/>
    <property type="match status" value="1"/>
</dbReference>
<feature type="region of interest" description="Disordered" evidence="2">
    <location>
        <begin position="37"/>
        <end position="95"/>
    </location>
</feature>
<keyword evidence="1" id="KW-0479">Metal-binding</keyword>
<comment type="caution">
    <text evidence="3">The sequence shown here is derived from an EMBL/GenBank/DDBJ whole genome shotgun (WGS) entry which is preliminary data.</text>
</comment>
<name>A0A835UZD0_VANPL</name>
<keyword evidence="4" id="KW-1185">Reference proteome</keyword>
<dbReference type="Gene3D" id="1.10.340.30">
    <property type="entry name" value="Hypothetical protein, domain 2"/>
    <property type="match status" value="1"/>
</dbReference>
<feature type="binding site" evidence="1">
    <location>
        <position position="189"/>
    </location>
    <ligand>
        <name>Zn(2+)</name>
        <dbReference type="ChEBI" id="CHEBI:29105"/>
    </ligand>
</feature>
<gene>
    <name evidence="3" type="ORF">HPP92_012427</name>
</gene>